<evidence type="ECO:0000256" key="17">
    <source>
        <dbReference type="ARBA" id="ARBA00047493"/>
    </source>
</evidence>
<dbReference type="GO" id="GO:0008841">
    <property type="term" value="F:dihydrofolate synthase activity"/>
    <property type="evidence" value="ECO:0007669"/>
    <property type="project" value="UniProtKB-EC"/>
</dbReference>
<comment type="function">
    <text evidence="1">Functions in two distinct reactions of the de novo folate biosynthetic pathway. Catalyzes the addition of a glutamate residue to dihydropteroate (7,8-dihydropteroate or H2Pte) to form dihydrofolate (7,8-dihydrofolate monoglutamate or H2Pte-Glu). Also catalyzes successive additions of L-glutamate to tetrahydrofolate or 10-formyltetrahydrofolate or 5,10-methylenetetrahydrofolate, leading to folylpolyglutamate derivatives.</text>
</comment>
<dbReference type="SUPFAM" id="SSF53244">
    <property type="entry name" value="MurD-like peptide ligases, peptide-binding domain"/>
    <property type="match status" value="1"/>
</dbReference>
<comment type="catalytic activity">
    <reaction evidence="17">
        <text>(6S)-5,6,7,8-tetrahydrofolyl-(gamma-L-Glu)(n) + L-glutamate + ATP = (6S)-5,6,7,8-tetrahydrofolyl-(gamma-L-Glu)(n+1) + ADP + phosphate + H(+)</text>
        <dbReference type="Rhea" id="RHEA:10580"/>
        <dbReference type="Rhea" id="RHEA-COMP:14738"/>
        <dbReference type="Rhea" id="RHEA-COMP:14740"/>
        <dbReference type="ChEBI" id="CHEBI:15378"/>
        <dbReference type="ChEBI" id="CHEBI:29985"/>
        <dbReference type="ChEBI" id="CHEBI:30616"/>
        <dbReference type="ChEBI" id="CHEBI:43474"/>
        <dbReference type="ChEBI" id="CHEBI:141005"/>
        <dbReference type="ChEBI" id="CHEBI:456216"/>
        <dbReference type="EC" id="6.3.2.17"/>
    </reaction>
</comment>
<keyword evidence="13" id="KW-0289">Folate biosynthesis</keyword>
<keyword evidence="9" id="KW-0479">Metal-binding</keyword>
<dbReference type="Proteomes" id="UP000318538">
    <property type="component" value="Chromosome"/>
</dbReference>
<dbReference type="Gene3D" id="3.40.1190.10">
    <property type="entry name" value="Mur-like, catalytic domain"/>
    <property type="match status" value="1"/>
</dbReference>
<evidence type="ECO:0000256" key="18">
    <source>
        <dbReference type="ARBA" id="ARBA00047808"/>
    </source>
</evidence>
<dbReference type="GO" id="GO:0005737">
    <property type="term" value="C:cytoplasm"/>
    <property type="evidence" value="ECO:0007669"/>
    <property type="project" value="TreeGrafter"/>
</dbReference>
<dbReference type="NCBIfam" id="TIGR01499">
    <property type="entry name" value="folC"/>
    <property type="match status" value="1"/>
</dbReference>
<dbReference type="Pfam" id="PF02875">
    <property type="entry name" value="Mur_ligase_C"/>
    <property type="match status" value="1"/>
</dbReference>
<proteinExistence type="inferred from homology"/>
<comment type="similarity">
    <text evidence="4">Belongs to the folylpolyglutamate synthase family.</text>
</comment>
<keyword evidence="11" id="KW-0067">ATP-binding</keyword>
<evidence type="ECO:0000256" key="20">
    <source>
        <dbReference type="ARBA" id="ARBA00049161"/>
    </source>
</evidence>
<keyword evidence="12" id="KW-0460">Magnesium</keyword>
<evidence type="ECO:0000256" key="3">
    <source>
        <dbReference type="ARBA" id="ARBA00005150"/>
    </source>
</evidence>
<feature type="region of interest" description="Disordered" evidence="21">
    <location>
        <begin position="167"/>
        <end position="186"/>
    </location>
</feature>
<protein>
    <recommendedName>
        <fullName evidence="7">Dihydrofolate synthase/folylpolyglutamate synthase</fullName>
        <ecNumber evidence="5">6.3.2.12</ecNumber>
        <ecNumber evidence="6">6.3.2.17</ecNumber>
    </recommendedName>
    <alternativeName>
        <fullName evidence="16">Folylpoly-gamma-glutamate synthetase-dihydrofolate synthetase</fullName>
    </alternativeName>
    <alternativeName>
        <fullName evidence="14">Folylpolyglutamate synthetase</fullName>
    </alternativeName>
    <alternativeName>
        <fullName evidence="15">Tetrahydrofolylpolyglutamate synthase</fullName>
    </alternativeName>
</protein>
<evidence type="ECO:0000256" key="12">
    <source>
        <dbReference type="ARBA" id="ARBA00022842"/>
    </source>
</evidence>
<evidence type="ECO:0000256" key="14">
    <source>
        <dbReference type="ARBA" id="ARBA00030048"/>
    </source>
</evidence>
<evidence type="ECO:0000256" key="1">
    <source>
        <dbReference type="ARBA" id="ARBA00002714"/>
    </source>
</evidence>
<evidence type="ECO:0000313" key="23">
    <source>
        <dbReference type="EMBL" id="QDT07640.1"/>
    </source>
</evidence>
<evidence type="ECO:0000259" key="22">
    <source>
        <dbReference type="Pfam" id="PF02875"/>
    </source>
</evidence>
<sequence>MHDLGSSDASQYQAALGFLYDRIDYERMTAGASKYPFGLARMRQLLDRLGLAHFLYPASATADSPVVSGAAGRAASSPSAVGLPATTLIHIAGTKGKGSTAAMVAASLTASGLKTGLYTSPHLHRLEERFRVDGELCEPSTLVDLVDRVRPVAAAMVAESMVAESVPADQQVAGRESSPAAALETGGAAAGGSPSFFELTTAIALLHFHLCRCDAVVLETGLGGRLDSTNVCWPTVTAITSIGLDHQHVLGNTLGEIAAEKAGIIKPGVPVVSGVSGGAAADVIGRIAADQSAPLYQVDRDYRVDWQPAEGWGAKIKFTGHTSPLAGPVDVEMAMEGRHQAGNAAIAIAVTQILRKRCGIAVDDQAIVRGMGGLRCEGRIERYQLADQVIGIVDAAHNEDSIAALCDCLCRRAADGPLAIVFGTSLDKSAGPMLDRIASLADHVDLRMLQITRFHGNPRWRPTSDLIASLPPAIAALATVNEDPIAACEAARKAVAPGGTMVVCGSFFLAAETRGWMNSAHEGPR</sequence>
<comment type="catalytic activity">
    <reaction evidence="19">
        <text>(6R)-5,10-methylenetetrahydrofolyl-(gamma-L-Glu)(n) + L-glutamate + ATP = (6R)-5,10-methylenetetrahydrofolyl-(gamma-L-Glu)(n+1) + ADP + phosphate + H(+)</text>
        <dbReference type="Rhea" id="RHEA:51912"/>
        <dbReference type="Rhea" id="RHEA-COMP:13257"/>
        <dbReference type="Rhea" id="RHEA-COMP:13258"/>
        <dbReference type="ChEBI" id="CHEBI:15378"/>
        <dbReference type="ChEBI" id="CHEBI:29985"/>
        <dbReference type="ChEBI" id="CHEBI:30616"/>
        <dbReference type="ChEBI" id="CHEBI:43474"/>
        <dbReference type="ChEBI" id="CHEBI:136572"/>
        <dbReference type="ChEBI" id="CHEBI:456216"/>
        <dbReference type="EC" id="6.3.2.17"/>
    </reaction>
</comment>
<dbReference type="InterPro" id="IPR036565">
    <property type="entry name" value="Mur-like_cat_sf"/>
</dbReference>
<evidence type="ECO:0000256" key="5">
    <source>
        <dbReference type="ARBA" id="ARBA00013023"/>
    </source>
</evidence>
<comment type="catalytic activity">
    <reaction evidence="18">
        <text>10-formyltetrahydrofolyl-(gamma-L-Glu)(n) + L-glutamate + ATP = 10-formyltetrahydrofolyl-(gamma-L-Glu)(n+1) + ADP + phosphate + H(+)</text>
        <dbReference type="Rhea" id="RHEA:51904"/>
        <dbReference type="Rhea" id="RHEA-COMP:13088"/>
        <dbReference type="Rhea" id="RHEA-COMP:14300"/>
        <dbReference type="ChEBI" id="CHEBI:15378"/>
        <dbReference type="ChEBI" id="CHEBI:29985"/>
        <dbReference type="ChEBI" id="CHEBI:30616"/>
        <dbReference type="ChEBI" id="CHEBI:43474"/>
        <dbReference type="ChEBI" id="CHEBI:134413"/>
        <dbReference type="ChEBI" id="CHEBI:456216"/>
        <dbReference type="EC" id="6.3.2.17"/>
    </reaction>
</comment>
<dbReference type="GO" id="GO:0046656">
    <property type="term" value="P:folic acid biosynthetic process"/>
    <property type="evidence" value="ECO:0007669"/>
    <property type="project" value="UniProtKB-KW"/>
</dbReference>
<dbReference type="InterPro" id="IPR001645">
    <property type="entry name" value="Folylpolyglutamate_synth"/>
</dbReference>
<keyword evidence="10" id="KW-0547">Nucleotide-binding</keyword>
<dbReference type="GO" id="GO:0004326">
    <property type="term" value="F:tetrahydrofolylpolyglutamate synthase activity"/>
    <property type="evidence" value="ECO:0007669"/>
    <property type="project" value="UniProtKB-EC"/>
</dbReference>
<dbReference type="OrthoDB" id="9809356at2"/>
<organism evidence="23 24">
    <name type="scientific">Rubripirellula lacrimiformis</name>
    <dbReference type="NCBI Taxonomy" id="1930273"/>
    <lineage>
        <taxon>Bacteria</taxon>
        <taxon>Pseudomonadati</taxon>
        <taxon>Planctomycetota</taxon>
        <taxon>Planctomycetia</taxon>
        <taxon>Pirellulales</taxon>
        <taxon>Pirellulaceae</taxon>
        <taxon>Rubripirellula</taxon>
    </lineage>
</organism>
<dbReference type="PANTHER" id="PTHR11136:SF0">
    <property type="entry name" value="DIHYDROFOLATE SYNTHETASE-RELATED"/>
    <property type="match status" value="1"/>
</dbReference>
<dbReference type="EC" id="6.3.2.12" evidence="5"/>
<evidence type="ECO:0000256" key="19">
    <source>
        <dbReference type="ARBA" id="ARBA00049035"/>
    </source>
</evidence>
<comment type="catalytic activity">
    <reaction evidence="20">
        <text>7,8-dihydropteroate + L-glutamate + ATP = 7,8-dihydrofolate + ADP + phosphate + H(+)</text>
        <dbReference type="Rhea" id="RHEA:23584"/>
        <dbReference type="ChEBI" id="CHEBI:15378"/>
        <dbReference type="ChEBI" id="CHEBI:17839"/>
        <dbReference type="ChEBI" id="CHEBI:29985"/>
        <dbReference type="ChEBI" id="CHEBI:30616"/>
        <dbReference type="ChEBI" id="CHEBI:43474"/>
        <dbReference type="ChEBI" id="CHEBI:57451"/>
        <dbReference type="ChEBI" id="CHEBI:456216"/>
        <dbReference type="EC" id="6.3.2.12"/>
    </reaction>
</comment>
<evidence type="ECO:0000256" key="16">
    <source>
        <dbReference type="ARBA" id="ARBA00032510"/>
    </source>
</evidence>
<feature type="domain" description="Mur ligase C-terminal" evidence="22">
    <location>
        <begin position="378"/>
        <end position="507"/>
    </location>
</feature>
<keyword evidence="8 23" id="KW-0436">Ligase</keyword>
<evidence type="ECO:0000256" key="13">
    <source>
        <dbReference type="ARBA" id="ARBA00022909"/>
    </source>
</evidence>
<dbReference type="PANTHER" id="PTHR11136">
    <property type="entry name" value="FOLYLPOLYGLUTAMATE SYNTHASE-RELATED"/>
    <property type="match status" value="1"/>
</dbReference>
<dbReference type="GO" id="GO:0005524">
    <property type="term" value="F:ATP binding"/>
    <property type="evidence" value="ECO:0007669"/>
    <property type="project" value="UniProtKB-KW"/>
</dbReference>
<dbReference type="AlphaFoldDB" id="A0A517NKI7"/>
<comment type="pathway">
    <text evidence="3">Cofactor biosynthesis; tetrahydrofolylpolyglutamate biosynthesis.</text>
</comment>
<dbReference type="InterPro" id="IPR004101">
    <property type="entry name" value="Mur_ligase_C"/>
</dbReference>
<comment type="pathway">
    <text evidence="2">Cofactor biosynthesis; tetrahydrofolate biosynthesis; 7,8-dihydrofolate from 2-amino-4-hydroxy-6-hydroxymethyl-7,8-dihydropteridine diphosphate and 4-aminobenzoate: step 2/2.</text>
</comment>
<evidence type="ECO:0000256" key="6">
    <source>
        <dbReference type="ARBA" id="ARBA00013025"/>
    </source>
</evidence>
<evidence type="ECO:0000256" key="2">
    <source>
        <dbReference type="ARBA" id="ARBA00004799"/>
    </source>
</evidence>
<evidence type="ECO:0000256" key="15">
    <source>
        <dbReference type="ARBA" id="ARBA00030592"/>
    </source>
</evidence>
<dbReference type="GO" id="GO:0046872">
    <property type="term" value="F:metal ion binding"/>
    <property type="evidence" value="ECO:0007669"/>
    <property type="project" value="UniProtKB-KW"/>
</dbReference>
<dbReference type="InterPro" id="IPR036615">
    <property type="entry name" value="Mur_ligase_C_dom_sf"/>
</dbReference>
<evidence type="ECO:0000256" key="21">
    <source>
        <dbReference type="SAM" id="MobiDB-lite"/>
    </source>
</evidence>
<evidence type="ECO:0000256" key="8">
    <source>
        <dbReference type="ARBA" id="ARBA00022598"/>
    </source>
</evidence>
<keyword evidence="24" id="KW-1185">Reference proteome</keyword>
<evidence type="ECO:0000256" key="9">
    <source>
        <dbReference type="ARBA" id="ARBA00022723"/>
    </source>
</evidence>
<evidence type="ECO:0000256" key="7">
    <source>
        <dbReference type="ARBA" id="ARBA00019357"/>
    </source>
</evidence>
<name>A0A517NKI7_9BACT</name>
<evidence type="ECO:0000256" key="4">
    <source>
        <dbReference type="ARBA" id="ARBA00008276"/>
    </source>
</evidence>
<accession>A0A517NKI7</accession>
<dbReference type="EC" id="6.3.2.17" evidence="6"/>
<evidence type="ECO:0000256" key="10">
    <source>
        <dbReference type="ARBA" id="ARBA00022741"/>
    </source>
</evidence>
<dbReference type="Gene3D" id="3.90.190.20">
    <property type="entry name" value="Mur ligase, C-terminal domain"/>
    <property type="match status" value="1"/>
</dbReference>
<gene>
    <name evidence="23" type="ORF">K227x_60680</name>
</gene>
<reference evidence="23 24" key="1">
    <citation type="submission" date="2019-02" db="EMBL/GenBank/DDBJ databases">
        <title>Deep-cultivation of Planctomycetes and their phenomic and genomic characterization uncovers novel biology.</title>
        <authorList>
            <person name="Wiegand S."/>
            <person name="Jogler M."/>
            <person name="Boedeker C."/>
            <person name="Pinto D."/>
            <person name="Vollmers J."/>
            <person name="Rivas-Marin E."/>
            <person name="Kohn T."/>
            <person name="Peeters S.H."/>
            <person name="Heuer A."/>
            <person name="Rast P."/>
            <person name="Oberbeckmann S."/>
            <person name="Bunk B."/>
            <person name="Jeske O."/>
            <person name="Meyerdierks A."/>
            <person name="Storesund J.E."/>
            <person name="Kallscheuer N."/>
            <person name="Luecker S."/>
            <person name="Lage O.M."/>
            <person name="Pohl T."/>
            <person name="Merkel B.J."/>
            <person name="Hornburger P."/>
            <person name="Mueller R.-W."/>
            <person name="Bruemmer F."/>
            <person name="Labrenz M."/>
            <person name="Spormann A.M."/>
            <person name="Op den Camp H."/>
            <person name="Overmann J."/>
            <person name="Amann R."/>
            <person name="Jetten M.S.M."/>
            <person name="Mascher T."/>
            <person name="Medema M.H."/>
            <person name="Devos D.P."/>
            <person name="Kaster A.-K."/>
            <person name="Ovreas L."/>
            <person name="Rohde M."/>
            <person name="Galperin M.Y."/>
            <person name="Jogler C."/>
        </authorList>
    </citation>
    <scope>NUCLEOTIDE SEQUENCE [LARGE SCALE GENOMIC DNA]</scope>
    <source>
        <strain evidence="23 24">K22_7</strain>
    </source>
</reference>
<evidence type="ECO:0000313" key="24">
    <source>
        <dbReference type="Proteomes" id="UP000318538"/>
    </source>
</evidence>
<dbReference type="EMBL" id="CP036525">
    <property type="protein sequence ID" value="QDT07640.1"/>
    <property type="molecule type" value="Genomic_DNA"/>
</dbReference>
<evidence type="ECO:0000256" key="11">
    <source>
        <dbReference type="ARBA" id="ARBA00022840"/>
    </source>
</evidence>
<dbReference type="KEGG" id="rlc:K227x_60680"/>
<dbReference type="SUPFAM" id="SSF53623">
    <property type="entry name" value="MurD-like peptide ligases, catalytic domain"/>
    <property type="match status" value="1"/>
</dbReference>